<dbReference type="EMBL" id="GGEC01061676">
    <property type="protein sequence ID" value="MBX42160.1"/>
    <property type="molecule type" value="Transcribed_RNA"/>
</dbReference>
<proteinExistence type="predicted"/>
<evidence type="ECO:0000313" key="1">
    <source>
        <dbReference type="EMBL" id="MBX42160.1"/>
    </source>
</evidence>
<dbReference type="AlphaFoldDB" id="A0A2P2NIC5"/>
<accession>A0A2P2NIC5</accession>
<reference evidence="1" key="1">
    <citation type="submission" date="2018-02" db="EMBL/GenBank/DDBJ databases">
        <title>Rhizophora mucronata_Transcriptome.</title>
        <authorList>
            <person name="Meera S.P."/>
            <person name="Sreeshan A."/>
            <person name="Augustine A."/>
        </authorList>
    </citation>
    <scope>NUCLEOTIDE SEQUENCE</scope>
    <source>
        <tissue evidence="1">Leaf</tissue>
    </source>
</reference>
<protein>
    <submittedName>
        <fullName evidence="1">Uncharacterized protein</fullName>
    </submittedName>
</protein>
<sequence length="26" mass="3078">MFTYLYMLMFASLINRVIVISEFGFA</sequence>
<organism evidence="1">
    <name type="scientific">Rhizophora mucronata</name>
    <name type="common">Asiatic mangrove</name>
    <dbReference type="NCBI Taxonomy" id="61149"/>
    <lineage>
        <taxon>Eukaryota</taxon>
        <taxon>Viridiplantae</taxon>
        <taxon>Streptophyta</taxon>
        <taxon>Embryophyta</taxon>
        <taxon>Tracheophyta</taxon>
        <taxon>Spermatophyta</taxon>
        <taxon>Magnoliopsida</taxon>
        <taxon>eudicotyledons</taxon>
        <taxon>Gunneridae</taxon>
        <taxon>Pentapetalae</taxon>
        <taxon>rosids</taxon>
        <taxon>fabids</taxon>
        <taxon>Malpighiales</taxon>
        <taxon>Rhizophoraceae</taxon>
        <taxon>Rhizophora</taxon>
    </lineage>
</organism>
<name>A0A2P2NIC5_RHIMU</name>